<dbReference type="Pfam" id="PF00073">
    <property type="entry name" value="Rhv"/>
    <property type="match status" value="1"/>
</dbReference>
<dbReference type="EMBL" id="MT482490">
    <property type="protein sequence ID" value="QKW94211.1"/>
    <property type="molecule type" value="Genomic_RNA"/>
</dbReference>
<keyword evidence="2" id="KW-0167">Capsid protein</keyword>
<dbReference type="CDD" id="cd00205">
    <property type="entry name" value="rhv_like"/>
    <property type="match status" value="2"/>
</dbReference>
<dbReference type="InterPro" id="IPR029053">
    <property type="entry name" value="Viral_coat"/>
</dbReference>
<dbReference type="Pfam" id="PF08762">
    <property type="entry name" value="CRPV_capsid"/>
    <property type="match status" value="1"/>
</dbReference>
<evidence type="ECO:0000256" key="2">
    <source>
        <dbReference type="ARBA" id="ARBA00022561"/>
    </source>
</evidence>
<dbReference type="Gene3D" id="2.60.120.20">
    <property type="match status" value="3"/>
</dbReference>
<feature type="domain" description="Dicistrovirus capsid-polyprotein C-terminal" evidence="5">
    <location>
        <begin position="654"/>
        <end position="860"/>
    </location>
</feature>
<dbReference type="SUPFAM" id="SSF88633">
    <property type="entry name" value="Positive stranded ssRNA viruses"/>
    <property type="match status" value="3"/>
</dbReference>
<name>A0A7D4XIV6_9VIRU</name>
<evidence type="ECO:0000256" key="3">
    <source>
        <dbReference type="ARBA" id="ARBA00022844"/>
    </source>
</evidence>
<comment type="subcellular location">
    <subcellularLocation>
        <location evidence="1">Virion</location>
    </subcellularLocation>
</comment>
<feature type="domain" description="Picornavirus capsid" evidence="4">
    <location>
        <begin position="51"/>
        <end position="163"/>
    </location>
</feature>
<dbReference type="GO" id="GO:0005198">
    <property type="term" value="F:structural molecule activity"/>
    <property type="evidence" value="ECO:0007669"/>
    <property type="project" value="InterPro"/>
</dbReference>
<dbReference type="InterPro" id="IPR001676">
    <property type="entry name" value="Picornavirus_capsid"/>
</dbReference>
<reference evidence="6" key="1">
    <citation type="journal article" date="2020" name="Viruses">
        <title>Tolerance of Honey Bees to Varroa Mite in the Absence of Deformed Wing Virus.</title>
        <authorList>
            <person name="Roberts J.M.K."/>
            <person name="Simbiken N."/>
            <person name="Dale C."/>
            <person name="Armstrong J."/>
            <person name="Anderson D.L."/>
        </authorList>
    </citation>
    <scope>NUCLEOTIDE SEQUENCE</scope>
    <source>
        <strain evidence="6">PNGBV/8</strain>
    </source>
</reference>
<dbReference type="GO" id="GO:0019028">
    <property type="term" value="C:viral capsid"/>
    <property type="evidence" value="ECO:0007669"/>
    <property type="project" value="UniProtKB-KW"/>
</dbReference>
<evidence type="ECO:0000256" key="1">
    <source>
        <dbReference type="ARBA" id="ARBA00004328"/>
    </source>
</evidence>
<evidence type="ECO:0000313" key="6">
    <source>
        <dbReference type="EMBL" id="QKW94211.1"/>
    </source>
</evidence>
<protein>
    <submittedName>
        <fullName evidence="6">Structural polyprotein</fullName>
    </submittedName>
</protein>
<organism evidence="6">
    <name type="scientific">PNG bee virus 8</name>
    <dbReference type="NCBI Taxonomy" id="2746862"/>
    <lineage>
        <taxon>Viruses</taxon>
        <taxon>Riboviria</taxon>
        <taxon>Orthornavirae</taxon>
        <taxon>Pisuviricota</taxon>
        <taxon>Pisoniviricetes</taxon>
        <taxon>Picornavirales</taxon>
        <taxon>Dicistroviridae</taxon>
    </lineage>
</organism>
<dbReference type="InterPro" id="IPR014872">
    <property type="entry name" value="Dicistrovirus_capsid-polyPr_C"/>
</dbReference>
<proteinExistence type="predicted"/>
<evidence type="ECO:0000259" key="5">
    <source>
        <dbReference type="Pfam" id="PF08762"/>
    </source>
</evidence>
<keyword evidence="3" id="KW-0946">Virion</keyword>
<accession>A0A7D4XIV6</accession>
<evidence type="ECO:0000259" key="4">
    <source>
        <dbReference type="Pfam" id="PF00073"/>
    </source>
</evidence>
<dbReference type="InterPro" id="IPR033703">
    <property type="entry name" value="Rhv-like"/>
</dbReference>
<sequence>MKPIMKVNDNLISDIEDTHSIVQFLARPVLIYDQDFKNSQLAPLNNFVITANDAQKPVFNLSLPWDVLKYGGKDCKVQKFEYFRADVKIKITINANNMTSGRFWLTYAPIDALIDSPYKITAKHRAGVTAYPGVEMDIQINNSVEMVIPYSHWAEAMSLTKTNASQSSFASLYLFPLTPLRSAGDYRITMQLWAWFENVSLTGPTPAPLKASASSLEQAIASQMGTLTLSETQRAAMIGKINALGGDYARIAANLQADAENGSVLRTVASAVNKAGEFADHFALGKEVSKPLSWIGDLMDNTANYFGWSRPANKQQLSNLANVPGQGFTHAEAIDNGTVLGLTQENLLSTPKDVFQQNVDEMDIEYVCRNPACVNSATWSKNTTMKVELIGLKVNPYADLKKSDPKTTAFYLSTAPVDYVASLFGLWRGTLCYRVTVTKTAYHSGRLEITFIPNQDGSLLSTIDTTNTYRYILDITNEAEVVIKIPFFSDAYMLPVGNDFGYTGRLVVRPITSLHCPDTVASTVDVQIWKWMEDCVFACPAADNLSIWQPTGFVPASMQIDDGPFRILQKAKNNVKFEFKDLCRSLRFYGSALIGVLLHRSSLLCAQGVGDDEKYTPIVEKFEARMQIQVANVVDRRKEVSFFKGSTISTPKVLSTVAGEAITNLRALTRCMRHSEDTLVYLNSKSYNTKDYTELNVFGDTTNDYIAYLKHMYRFARGGVNIKAFCNMDLPYGTNTSTYLAPTNSISLRSQIVYDERGKGNKNYWRTPEHITYVDLNPVHEVSIPYYSKYRCVPTVPVAKNETTTLAVGRPIVPTIRFSGWCPDSLGAYQSQYHIQMRVYRGGKDDFSFGALVGPPQLYKPDKW</sequence>